<organism evidence="1 2">
    <name type="scientific">Cichorium intybus</name>
    <name type="common">Chicory</name>
    <dbReference type="NCBI Taxonomy" id="13427"/>
    <lineage>
        <taxon>Eukaryota</taxon>
        <taxon>Viridiplantae</taxon>
        <taxon>Streptophyta</taxon>
        <taxon>Embryophyta</taxon>
        <taxon>Tracheophyta</taxon>
        <taxon>Spermatophyta</taxon>
        <taxon>Magnoliopsida</taxon>
        <taxon>eudicotyledons</taxon>
        <taxon>Gunneridae</taxon>
        <taxon>Pentapetalae</taxon>
        <taxon>asterids</taxon>
        <taxon>campanulids</taxon>
        <taxon>Asterales</taxon>
        <taxon>Asteraceae</taxon>
        <taxon>Cichorioideae</taxon>
        <taxon>Cichorieae</taxon>
        <taxon>Cichoriinae</taxon>
        <taxon>Cichorium</taxon>
    </lineage>
</organism>
<evidence type="ECO:0000313" key="2">
    <source>
        <dbReference type="Proteomes" id="UP001055811"/>
    </source>
</evidence>
<sequence length="292" mass="32026">MSANVADDEQLSPGGPSTMKTVINGSLSPLDCSKEIDEFEIEKNKKIEEIDPCNQHGSRPAHDVKPVEIANDKDSVMLASCTKTVESTDVLKIPKHSSDVIEKKEDILNAMMPLLLPCPNLKTNASLLEDGEGSKESNMEVVGTIARSLEAEPSLHKRVDLFFIVDSIAQCSRGLRGDVGGLYPSAVQAVLPRLLLATAPPGHSELENRRQLLKKLGHQIPDEDLQTLMNVVNVKVEKEDEKSSGAKGKKRKNDVNIEALKHQLCVFHFSLFALTVPGCEDEDDNFECVNFC</sequence>
<dbReference type="EMBL" id="CM042010">
    <property type="protein sequence ID" value="KAI3778919.1"/>
    <property type="molecule type" value="Genomic_DNA"/>
</dbReference>
<keyword evidence="2" id="KW-1185">Reference proteome</keyword>
<evidence type="ECO:0000313" key="1">
    <source>
        <dbReference type="EMBL" id="KAI3778919.1"/>
    </source>
</evidence>
<proteinExistence type="predicted"/>
<gene>
    <name evidence="1" type="ORF">L2E82_08308</name>
</gene>
<reference evidence="1 2" key="2">
    <citation type="journal article" date="2022" name="Mol. Ecol. Resour.">
        <title>The genomes of chicory, endive, great burdock and yacon provide insights into Asteraceae paleo-polyploidization history and plant inulin production.</title>
        <authorList>
            <person name="Fan W."/>
            <person name="Wang S."/>
            <person name="Wang H."/>
            <person name="Wang A."/>
            <person name="Jiang F."/>
            <person name="Liu H."/>
            <person name="Zhao H."/>
            <person name="Xu D."/>
            <person name="Zhang Y."/>
        </authorList>
    </citation>
    <scope>NUCLEOTIDE SEQUENCE [LARGE SCALE GENOMIC DNA]</scope>
    <source>
        <strain evidence="2">cv. Punajuju</strain>
        <tissue evidence="1">Leaves</tissue>
    </source>
</reference>
<dbReference type="Proteomes" id="UP001055811">
    <property type="component" value="Linkage Group LG02"/>
</dbReference>
<name>A0ACB9G5X0_CICIN</name>
<protein>
    <submittedName>
        <fullName evidence="1">Uncharacterized protein</fullName>
    </submittedName>
</protein>
<comment type="caution">
    <text evidence="1">The sequence shown here is derived from an EMBL/GenBank/DDBJ whole genome shotgun (WGS) entry which is preliminary data.</text>
</comment>
<reference evidence="2" key="1">
    <citation type="journal article" date="2022" name="Mol. Ecol. Resour.">
        <title>The genomes of chicory, endive, great burdock and yacon provide insights into Asteraceae palaeo-polyploidization history and plant inulin production.</title>
        <authorList>
            <person name="Fan W."/>
            <person name="Wang S."/>
            <person name="Wang H."/>
            <person name="Wang A."/>
            <person name="Jiang F."/>
            <person name="Liu H."/>
            <person name="Zhao H."/>
            <person name="Xu D."/>
            <person name="Zhang Y."/>
        </authorList>
    </citation>
    <scope>NUCLEOTIDE SEQUENCE [LARGE SCALE GENOMIC DNA]</scope>
    <source>
        <strain evidence="2">cv. Punajuju</strain>
    </source>
</reference>
<accession>A0ACB9G5X0</accession>